<feature type="non-terminal residue" evidence="3">
    <location>
        <position position="60"/>
    </location>
</feature>
<evidence type="ECO:0000256" key="2">
    <source>
        <dbReference type="SAM" id="Phobius"/>
    </source>
</evidence>
<dbReference type="PANTHER" id="PTHR32021:SF51">
    <property type="entry name" value="CASP-LIKE PROTEIN 5B3"/>
    <property type="match status" value="1"/>
</dbReference>
<feature type="transmembrane region" description="Helical" evidence="2">
    <location>
        <begin position="12"/>
        <end position="35"/>
    </location>
</feature>
<protein>
    <recommendedName>
        <fullName evidence="5">CASP-like protein</fullName>
    </recommendedName>
</protein>
<dbReference type="Gramene" id="TVU10955">
    <property type="protein sequence ID" value="TVU10955"/>
    <property type="gene ID" value="EJB05_44511"/>
</dbReference>
<proteinExistence type="predicted"/>
<dbReference type="GO" id="GO:0016020">
    <property type="term" value="C:membrane"/>
    <property type="evidence" value="ECO:0007669"/>
    <property type="project" value="TreeGrafter"/>
</dbReference>
<accession>A0A5J9TI20</accession>
<reference evidence="3 4" key="1">
    <citation type="journal article" date="2019" name="Sci. Rep.">
        <title>A high-quality genome of Eragrostis curvula grass provides insights into Poaceae evolution and supports new strategies to enhance forage quality.</title>
        <authorList>
            <person name="Carballo J."/>
            <person name="Santos B.A.C.M."/>
            <person name="Zappacosta D."/>
            <person name="Garbus I."/>
            <person name="Selva J.P."/>
            <person name="Gallo C.A."/>
            <person name="Diaz A."/>
            <person name="Albertini E."/>
            <person name="Caccamo M."/>
            <person name="Echenique V."/>
        </authorList>
    </citation>
    <scope>NUCLEOTIDE SEQUENCE [LARGE SCALE GENOMIC DNA]</scope>
    <source>
        <strain evidence="4">cv. Victoria</strain>
        <tissue evidence="3">Leaf</tissue>
    </source>
</reference>
<keyword evidence="2" id="KW-1133">Transmembrane helix</keyword>
<dbReference type="PANTHER" id="PTHR32021">
    <property type="entry name" value="CASP-LIKE PROTEIN 5B3"/>
    <property type="match status" value="1"/>
</dbReference>
<dbReference type="InterPro" id="IPR045009">
    <property type="entry name" value="CASPL-5"/>
</dbReference>
<evidence type="ECO:0008006" key="5">
    <source>
        <dbReference type="Google" id="ProtNLM"/>
    </source>
</evidence>
<sequence>MATMATARGNTYTAFGFLSVAMKLQLLWSFALACIDIHALRTKLDLRHNDAIVFVFLYGE</sequence>
<name>A0A5J9TI20_9POAL</name>
<dbReference type="OrthoDB" id="754299at2759"/>
<dbReference type="AlphaFoldDB" id="A0A5J9TI20"/>
<dbReference type="Proteomes" id="UP000324897">
    <property type="component" value="Chromosome 3"/>
</dbReference>
<evidence type="ECO:0000256" key="1">
    <source>
        <dbReference type="ARBA" id="ARBA00011489"/>
    </source>
</evidence>
<organism evidence="3 4">
    <name type="scientific">Eragrostis curvula</name>
    <name type="common">weeping love grass</name>
    <dbReference type="NCBI Taxonomy" id="38414"/>
    <lineage>
        <taxon>Eukaryota</taxon>
        <taxon>Viridiplantae</taxon>
        <taxon>Streptophyta</taxon>
        <taxon>Embryophyta</taxon>
        <taxon>Tracheophyta</taxon>
        <taxon>Spermatophyta</taxon>
        <taxon>Magnoliopsida</taxon>
        <taxon>Liliopsida</taxon>
        <taxon>Poales</taxon>
        <taxon>Poaceae</taxon>
        <taxon>PACMAD clade</taxon>
        <taxon>Chloridoideae</taxon>
        <taxon>Eragrostideae</taxon>
        <taxon>Eragrostidinae</taxon>
        <taxon>Eragrostis</taxon>
    </lineage>
</organism>
<keyword evidence="2" id="KW-0472">Membrane</keyword>
<comment type="subunit">
    <text evidence="1">Homodimer and heterodimers.</text>
</comment>
<feature type="non-terminal residue" evidence="3">
    <location>
        <position position="1"/>
    </location>
</feature>
<comment type="caution">
    <text evidence="3">The sequence shown here is derived from an EMBL/GenBank/DDBJ whole genome shotgun (WGS) entry which is preliminary data.</text>
</comment>
<evidence type="ECO:0000313" key="4">
    <source>
        <dbReference type="Proteomes" id="UP000324897"/>
    </source>
</evidence>
<evidence type="ECO:0000313" key="3">
    <source>
        <dbReference type="EMBL" id="TVU10955.1"/>
    </source>
</evidence>
<gene>
    <name evidence="3" type="ORF">EJB05_44511</name>
</gene>
<dbReference type="EMBL" id="RWGY01000039">
    <property type="protein sequence ID" value="TVU10955.1"/>
    <property type="molecule type" value="Genomic_DNA"/>
</dbReference>
<keyword evidence="2" id="KW-0812">Transmembrane</keyword>
<keyword evidence="4" id="KW-1185">Reference proteome</keyword>